<reference evidence="1" key="1">
    <citation type="journal article" date="2011" name="PLoS ONE">
        <title>The entomopathogenic bacterial endosymbionts xenorhabdus and photorhabdus: convergent lifestyles from divergent genomes.</title>
        <authorList>
            <person name="Chaston J.M."/>
            <person name="Suen G."/>
            <person name="Tucker S.L."/>
            <person name="Andersen A.W."/>
            <person name="Bhasin A."/>
            <person name="Bode E."/>
            <person name="Bode H.B."/>
            <person name="Brachmann A.O."/>
            <person name="Cowles C.E."/>
            <person name="Cowles K.N."/>
            <person name="Darby C."/>
            <person name="de Leon L."/>
            <person name="Drace K."/>
            <person name="Du Z."/>
            <person name="Givaudan A."/>
            <person name="Herbert Tran E.E."/>
            <person name="Jewell K.A."/>
            <person name="Knack J.J."/>
            <person name="Krasomil-Osterfeld K.C."/>
            <person name="Kukor R."/>
            <person name="Lanois A."/>
            <person name="Latreille P."/>
            <person name="Leimgruber N.K."/>
            <person name="Lipke C.M."/>
            <person name="Liu R."/>
            <person name="Lu X."/>
            <person name="Martens E.C."/>
            <person name="Marri P.R."/>
            <person name="Medigue C."/>
            <person name="Menard M.L."/>
            <person name="Miller N.M."/>
            <person name="Morales-Soto N."/>
            <person name="Norton S."/>
            <person name="Ogier J.C."/>
            <person name="Orchard S.S."/>
            <person name="Park D."/>
            <person name="Park Y."/>
            <person name="Qurollo B.A."/>
            <person name="Sugar D.R."/>
            <person name="Richards G.R."/>
            <person name="Rouy Z."/>
            <person name="Slominski B."/>
            <person name="Slominski K."/>
            <person name="Snyder H."/>
            <person name="Tjaden B.C."/>
            <person name="van der Hoeven R."/>
            <person name="Welch R.D."/>
            <person name="Wheeler C."/>
            <person name="Xiang B."/>
            <person name="Barbazuk B."/>
            <person name="Gaudriault S."/>
            <person name="Goodner B."/>
            <person name="Slater S.C."/>
            <person name="Forst S."/>
            <person name="Goldman B.S."/>
            <person name="Goodrich-Blair H."/>
        </authorList>
    </citation>
    <scope>NUCLEOTIDE SEQUENCE [LARGE SCALE GENOMIC DNA]</scope>
    <source>
        <strain evidence="1">SS-2004</strain>
    </source>
</reference>
<gene>
    <name evidence="1" type="ordered locus">XBJ1_0540</name>
</gene>
<organism evidence="1 2">
    <name type="scientific">Xenorhabdus bovienii (strain SS-2004)</name>
    <name type="common">Xenorhabdus nematophila subsp. bovienii</name>
    <dbReference type="NCBI Taxonomy" id="406818"/>
    <lineage>
        <taxon>Bacteria</taxon>
        <taxon>Pseudomonadati</taxon>
        <taxon>Pseudomonadota</taxon>
        <taxon>Gammaproteobacteria</taxon>
        <taxon>Enterobacterales</taxon>
        <taxon>Morganellaceae</taxon>
        <taxon>Xenorhabdus</taxon>
    </lineage>
</organism>
<dbReference type="KEGG" id="xbo:XBJ1_0540"/>
<sequence length="47" mass="4818">MPFLLGFPDATISVRGFLSNDFIAEGAASGCTFIALHLSNCSAVAAI</sequence>
<evidence type="ECO:0000313" key="2">
    <source>
        <dbReference type="Proteomes" id="UP000002045"/>
    </source>
</evidence>
<protein>
    <submittedName>
        <fullName evidence="1">Uncharacterized protein</fullName>
    </submittedName>
</protein>
<dbReference type="EMBL" id="FN667741">
    <property type="protein sequence ID" value="CBJ79684.1"/>
    <property type="molecule type" value="Genomic_DNA"/>
</dbReference>
<proteinExistence type="predicted"/>
<dbReference type="AlphaFoldDB" id="D3UZA2"/>
<dbReference type="HOGENOM" id="CLU_3174834_0_0_6"/>
<accession>D3UZA2</accession>
<name>D3UZA2_XENBS</name>
<evidence type="ECO:0000313" key="1">
    <source>
        <dbReference type="EMBL" id="CBJ79684.1"/>
    </source>
</evidence>
<dbReference type="Proteomes" id="UP000002045">
    <property type="component" value="Chromosome"/>
</dbReference>